<dbReference type="SUPFAM" id="SSF55811">
    <property type="entry name" value="Nudix"/>
    <property type="match status" value="1"/>
</dbReference>
<accession>A0A4P6EG46</accession>
<name>A0A4P6EG46_9MICO</name>
<dbReference type="InterPro" id="IPR000086">
    <property type="entry name" value="NUDIX_hydrolase_dom"/>
</dbReference>
<feature type="domain" description="Nudix hydrolase" evidence="1">
    <location>
        <begin position="1"/>
        <end position="95"/>
    </location>
</feature>
<evidence type="ECO:0000313" key="3">
    <source>
        <dbReference type="Proteomes" id="UP000293995"/>
    </source>
</evidence>
<sequence>MIDPGESARQAAIRELEEETAVVLAQEDLAFLGTATFDLRGPDRRERAAVFGMLSERLAASSTYELTDVAWLELTAPLSPEVSPLDAAIALWAIAAMTPGQ</sequence>
<proteinExistence type="predicted"/>
<dbReference type="EMBL" id="CP035494">
    <property type="protein sequence ID" value="QAY61265.1"/>
    <property type="molecule type" value="Genomic_DNA"/>
</dbReference>
<dbReference type="InterPro" id="IPR015797">
    <property type="entry name" value="NUDIX_hydrolase-like_dom_sf"/>
</dbReference>
<evidence type="ECO:0000313" key="2">
    <source>
        <dbReference type="EMBL" id="QAY61265.1"/>
    </source>
</evidence>
<organism evidence="2 3">
    <name type="scientific">Microbacterium protaetiae</name>
    <dbReference type="NCBI Taxonomy" id="2509458"/>
    <lineage>
        <taxon>Bacteria</taxon>
        <taxon>Bacillati</taxon>
        <taxon>Actinomycetota</taxon>
        <taxon>Actinomycetes</taxon>
        <taxon>Micrococcales</taxon>
        <taxon>Microbacteriaceae</taxon>
        <taxon>Microbacterium</taxon>
    </lineage>
</organism>
<dbReference type="Gene3D" id="3.90.79.10">
    <property type="entry name" value="Nucleoside Triphosphate Pyrophosphohydrolase"/>
    <property type="match status" value="1"/>
</dbReference>
<dbReference type="KEGG" id="mprt:ET475_15605"/>
<dbReference type="PROSITE" id="PS51462">
    <property type="entry name" value="NUDIX"/>
    <property type="match status" value="1"/>
</dbReference>
<gene>
    <name evidence="2" type="ORF">ET475_15605</name>
</gene>
<dbReference type="Pfam" id="PF00293">
    <property type="entry name" value="NUDIX"/>
    <property type="match status" value="1"/>
</dbReference>
<dbReference type="OrthoDB" id="9804442at2"/>
<reference evidence="2 3" key="1">
    <citation type="submission" date="2019-01" db="EMBL/GenBank/DDBJ databases">
        <title>Genome sequencing of strain DFW100M-13.</title>
        <authorList>
            <person name="Heo J."/>
            <person name="Kim S.-J."/>
            <person name="Kim J.-S."/>
            <person name="Hong S.-B."/>
            <person name="Kwon S.-W."/>
        </authorList>
    </citation>
    <scope>NUCLEOTIDE SEQUENCE [LARGE SCALE GENOMIC DNA]</scope>
    <source>
        <strain evidence="2 3">DFW100M-13</strain>
    </source>
</reference>
<protein>
    <submittedName>
        <fullName evidence="2">NUDIX domain-containing protein</fullName>
    </submittedName>
</protein>
<dbReference type="Proteomes" id="UP000293995">
    <property type="component" value="Chromosome"/>
</dbReference>
<dbReference type="RefSeq" id="WP_129392365.1">
    <property type="nucleotide sequence ID" value="NZ_CP035494.1"/>
</dbReference>
<evidence type="ECO:0000259" key="1">
    <source>
        <dbReference type="PROSITE" id="PS51462"/>
    </source>
</evidence>
<keyword evidence="3" id="KW-1185">Reference proteome</keyword>
<dbReference type="AlphaFoldDB" id="A0A4P6EG46"/>